<evidence type="ECO:0000256" key="5">
    <source>
        <dbReference type="ARBA" id="ARBA00023136"/>
    </source>
</evidence>
<keyword evidence="4 6" id="KW-1133">Transmembrane helix</keyword>
<evidence type="ECO:0000256" key="2">
    <source>
        <dbReference type="ARBA" id="ARBA00007524"/>
    </source>
</evidence>
<keyword evidence="5 6" id="KW-0472">Membrane</keyword>
<evidence type="ECO:0000313" key="7">
    <source>
        <dbReference type="EMBL" id="NEE23469.1"/>
    </source>
</evidence>
<dbReference type="EMBL" id="JAAGMN010010374">
    <property type="protein sequence ID" value="NEE23469.1"/>
    <property type="molecule type" value="Genomic_DNA"/>
</dbReference>
<dbReference type="PANTHER" id="PTHR10057:SF0">
    <property type="entry name" value="TRANSLOCATOR PROTEIN"/>
    <property type="match status" value="1"/>
</dbReference>
<dbReference type="InterPro" id="IPR038330">
    <property type="entry name" value="TspO/MBR-related_sf"/>
</dbReference>
<accession>A0A6G3Y073</accession>
<gene>
    <name evidence="7" type="ORF">G3M58_95580</name>
</gene>
<feature type="transmembrane region" description="Helical" evidence="6">
    <location>
        <begin position="94"/>
        <end position="112"/>
    </location>
</feature>
<evidence type="ECO:0000256" key="4">
    <source>
        <dbReference type="ARBA" id="ARBA00022989"/>
    </source>
</evidence>
<dbReference type="FunFam" id="1.20.1260.100:FF:000001">
    <property type="entry name" value="translocator protein 2"/>
    <property type="match status" value="1"/>
</dbReference>
<protein>
    <submittedName>
        <fullName evidence="7">Tryptophan-rich sensory protein</fullName>
    </submittedName>
</protein>
<dbReference type="AlphaFoldDB" id="A0A6G3Y073"/>
<dbReference type="PIRSF" id="PIRSF005859">
    <property type="entry name" value="PBR"/>
    <property type="match status" value="1"/>
</dbReference>
<feature type="transmembrane region" description="Helical" evidence="6">
    <location>
        <begin position="20"/>
        <end position="41"/>
    </location>
</feature>
<dbReference type="InterPro" id="IPR004307">
    <property type="entry name" value="TspO_MBR"/>
</dbReference>
<dbReference type="GO" id="GO:0016020">
    <property type="term" value="C:membrane"/>
    <property type="evidence" value="ECO:0007669"/>
    <property type="project" value="UniProtKB-SubCell"/>
</dbReference>
<dbReference type="Pfam" id="PF03073">
    <property type="entry name" value="TspO_MBR"/>
    <property type="match status" value="1"/>
</dbReference>
<dbReference type="PANTHER" id="PTHR10057">
    <property type="entry name" value="PERIPHERAL-TYPE BENZODIAZEPINE RECEPTOR"/>
    <property type="match status" value="1"/>
</dbReference>
<organism evidence="7">
    <name type="scientific">Streptomyces sp. SID7499</name>
    <dbReference type="NCBI Taxonomy" id="2706086"/>
    <lineage>
        <taxon>Bacteria</taxon>
        <taxon>Bacillati</taxon>
        <taxon>Actinomycetota</taxon>
        <taxon>Actinomycetes</taxon>
        <taxon>Kitasatosporales</taxon>
        <taxon>Streptomycetaceae</taxon>
        <taxon>Streptomyces</taxon>
    </lineage>
</organism>
<comment type="caution">
    <text evidence="7">The sequence shown here is derived from an EMBL/GenBank/DDBJ whole genome shotgun (WGS) entry which is preliminary data.</text>
</comment>
<sequence length="171" mass="18761">MTETLPGKAPRSRHVRPRPLLLLLLLLAVCYVVAALGGVAASDAGSTYRSLDRPAWAPPSWLFGPVWTVLYATIAVSAWLVLRRRSLAETKVEVVVWSAQLALNLAWTPLFFGAGRYGLAFLDICLLLAAIATTMLLFRRRSPAAALLLVPYALWVLYAAALNFAIWQLNT</sequence>
<evidence type="ECO:0000256" key="6">
    <source>
        <dbReference type="SAM" id="Phobius"/>
    </source>
</evidence>
<reference evidence="7" key="1">
    <citation type="submission" date="2020-01" db="EMBL/GenBank/DDBJ databases">
        <title>Insect and environment-associated Actinomycetes.</title>
        <authorList>
            <person name="Currrie C."/>
            <person name="Chevrette M."/>
            <person name="Carlson C."/>
            <person name="Stubbendieck R."/>
            <person name="Wendt-Pienkowski E."/>
        </authorList>
    </citation>
    <scope>NUCLEOTIDE SEQUENCE</scope>
    <source>
        <strain evidence="7">SID7499</strain>
    </source>
</reference>
<comment type="similarity">
    <text evidence="2">Belongs to the TspO/BZRP family.</text>
</comment>
<feature type="transmembrane region" description="Helical" evidence="6">
    <location>
        <begin position="61"/>
        <end position="82"/>
    </location>
</feature>
<keyword evidence="3 6" id="KW-0812">Transmembrane</keyword>
<name>A0A6G3Y073_9ACTN</name>
<evidence type="ECO:0000256" key="3">
    <source>
        <dbReference type="ARBA" id="ARBA00022692"/>
    </source>
</evidence>
<dbReference type="GO" id="GO:0033013">
    <property type="term" value="P:tetrapyrrole metabolic process"/>
    <property type="evidence" value="ECO:0007669"/>
    <property type="project" value="UniProtKB-ARBA"/>
</dbReference>
<dbReference type="Gene3D" id="1.20.1260.100">
    <property type="entry name" value="TspO/MBR protein"/>
    <property type="match status" value="1"/>
</dbReference>
<feature type="transmembrane region" description="Helical" evidence="6">
    <location>
        <begin position="145"/>
        <end position="167"/>
    </location>
</feature>
<proteinExistence type="inferred from homology"/>
<feature type="transmembrane region" description="Helical" evidence="6">
    <location>
        <begin position="118"/>
        <end position="138"/>
    </location>
</feature>
<dbReference type="CDD" id="cd15904">
    <property type="entry name" value="TSPO_MBR"/>
    <property type="match status" value="1"/>
</dbReference>
<comment type="subcellular location">
    <subcellularLocation>
        <location evidence="1">Membrane</location>
        <topology evidence="1">Multi-pass membrane protein</topology>
    </subcellularLocation>
</comment>
<evidence type="ECO:0000256" key="1">
    <source>
        <dbReference type="ARBA" id="ARBA00004141"/>
    </source>
</evidence>